<reference evidence="1 2" key="1">
    <citation type="submission" date="2019-07" db="EMBL/GenBank/DDBJ databases">
        <title>Genomic Encyclopedia of Type Strains, Phase I: the one thousand microbial genomes (KMG-I) project.</title>
        <authorList>
            <person name="Kyrpides N."/>
        </authorList>
    </citation>
    <scope>NUCLEOTIDE SEQUENCE [LARGE SCALE GENOMIC DNA]</scope>
    <source>
        <strain evidence="1 2">DSM 375</strain>
    </source>
</reference>
<dbReference type="AlphaFoldDB" id="A0A562IZ35"/>
<gene>
    <name evidence="1" type="ORF">LX59_01108</name>
</gene>
<dbReference type="EMBL" id="VLKG01000003">
    <property type="protein sequence ID" value="TWH76188.1"/>
    <property type="molecule type" value="Genomic_DNA"/>
</dbReference>
<comment type="caution">
    <text evidence="1">The sequence shown here is derived from an EMBL/GenBank/DDBJ whole genome shotgun (WGS) entry which is preliminary data.</text>
</comment>
<keyword evidence="2" id="KW-1185">Reference proteome</keyword>
<evidence type="ECO:0000313" key="2">
    <source>
        <dbReference type="Proteomes" id="UP000319627"/>
    </source>
</evidence>
<organism evidence="1 2">
    <name type="scientific">Azomonas agilis</name>
    <dbReference type="NCBI Taxonomy" id="116849"/>
    <lineage>
        <taxon>Bacteria</taxon>
        <taxon>Pseudomonadati</taxon>
        <taxon>Pseudomonadota</taxon>
        <taxon>Gammaproteobacteria</taxon>
        <taxon>Pseudomonadales</taxon>
        <taxon>Pseudomonadaceae</taxon>
        <taxon>Azomonas</taxon>
    </lineage>
</organism>
<dbReference type="Proteomes" id="UP000319627">
    <property type="component" value="Unassembled WGS sequence"/>
</dbReference>
<name>A0A562IZ35_9GAMM</name>
<protein>
    <submittedName>
        <fullName evidence="1">Uncharacterized protein</fullName>
    </submittedName>
</protein>
<evidence type="ECO:0000313" key="1">
    <source>
        <dbReference type="EMBL" id="TWH76188.1"/>
    </source>
</evidence>
<accession>A0A562IZ35</accession>
<sequence length="67" mass="7139">MDCLPLALPRISSFDLHRTFALTVSPASVIRFSIFGSARRAVAILVTPPLCPMGGTDLPDNTVFAPP</sequence>
<proteinExistence type="predicted"/>